<dbReference type="EMBL" id="JABASA010000002">
    <property type="protein sequence ID" value="NMD48393.1"/>
    <property type="molecule type" value="Genomic_DNA"/>
</dbReference>
<feature type="transmembrane region" description="Helical" evidence="8">
    <location>
        <begin position="142"/>
        <end position="165"/>
    </location>
</feature>
<evidence type="ECO:0000313" key="10">
    <source>
        <dbReference type="EMBL" id="NMD48393.1"/>
    </source>
</evidence>
<evidence type="ECO:0000256" key="1">
    <source>
        <dbReference type="ARBA" id="ARBA00004651"/>
    </source>
</evidence>
<dbReference type="PRINTS" id="PR01036">
    <property type="entry name" value="TCRTETB"/>
</dbReference>
<evidence type="ECO:0000259" key="9">
    <source>
        <dbReference type="PROSITE" id="PS50850"/>
    </source>
</evidence>
<keyword evidence="4" id="KW-1003">Cell membrane</keyword>
<dbReference type="Proteomes" id="UP000532121">
    <property type="component" value="Unassembled WGS sequence"/>
</dbReference>
<feature type="transmembrane region" description="Helical" evidence="8">
    <location>
        <begin position="203"/>
        <end position="223"/>
    </location>
</feature>
<dbReference type="RefSeq" id="WP_193522932.1">
    <property type="nucleotide sequence ID" value="NZ_JABASA010000002.1"/>
</dbReference>
<dbReference type="Pfam" id="PF07690">
    <property type="entry name" value="MFS_1"/>
    <property type="match status" value="1"/>
</dbReference>
<feature type="transmembrane region" description="Helical" evidence="8">
    <location>
        <begin position="356"/>
        <end position="374"/>
    </location>
</feature>
<reference evidence="10 11" key="1">
    <citation type="submission" date="2020-04" db="EMBL/GenBank/DDBJ databases">
        <title>MicrobeNet Type strains.</title>
        <authorList>
            <person name="Nicholson A.C."/>
        </authorList>
    </citation>
    <scope>NUCLEOTIDE SEQUENCE [LARGE SCALE GENOMIC DNA]</scope>
    <source>
        <strain evidence="10 11">DSM 22768</strain>
    </source>
</reference>
<comment type="similarity">
    <text evidence="2">Belongs to the major facilitator superfamily. EmrB family.</text>
</comment>
<evidence type="ECO:0000256" key="8">
    <source>
        <dbReference type="SAM" id="Phobius"/>
    </source>
</evidence>
<name>A0A7X9LC04_STRRT</name>
<dbReference type="GO" id="GO:0022857">
    <property type="term" value="F:transmembrane transporter activity"/>
    <property type="evidence" value="ECO:0007669"/>
    <property type="project" value="InterPro"/>
</dbReference>
<feature type="transmembrane region" description="Helical" evidence="8">
    <location>
        <begin position="112"/>
        <end position="130"/>
    </location>
</feature>
<dbReference type="InterPro" id="IPR020846">
    <property type="entry name" value="MFS_dom"/>
</dbReference>
<evidence type="ECO:0000256" key="6">
    <source>
        <dbReference type="ARBA" id="ARBA00022989"/>
    </source>
</evidence>
<evidence type="ECO:0000256" key="7">
    <source>
        <dbReference type="ARBA" id="ARBA00023136"/>
    </source>
</evidence>
<comment type="subcellular location">
    <subcellularLocation>
        <location evidence="1">Cell membrane</location>
        <topology evidence="1">Multi-pass membrane protein</topology>
    </subcellularLocation>
</comment>
<evidence type="ECO:0000313" key="11">
    <source>
        <dbReference type="Proteomes" id="UP000532121"/>
    </source>
</evidence>
<accession>A0A7X9LC04</accession>
<feature type="transmembrane region" description="Helical" evidence="8">
    <location>
        <begin position="55"/>
        <end position="74"/>
    </location>
</feature>
<keyword evidence="3" id="KW-0813">Transport</keyword>
<dbReference type="InterPro" id="IPR036259">
    <property type="entry name" value="MFS_trans_sf"/>
</dbReference>
<dbReference type="PANTHER" id="PTHR42718:SF9">
    <property type="entry name" value="MAJOR FACILITATOR SUPERFAMILY MULTIDRUG TRANSPORTER MFSC"/>
    <property type="match status" value="1"/>
</dbReference>
<feature type="transmembrane region" description="Helical" evidence="8">
    <location>
        <begin position="331"/>
        <end position="350"/>
    </location>
</feature>
<dbReference type="GO" id="GO:0005886">
    <property type="term" value="C:plasma membrane"/>
    <property type="evidence" value="ECO:0007669"/>
    <property type="project" value="UniProtKB-SubCell"/>
</dbReference>
<feature type="transmembrane region" description="Helical" evidence="8">
    <location>
        <begin position="428"/>
        <end position="448"/>
    </location>
</feature>
<feature type="transmembrane region" description="Helical" evidence="8">
    <location>
        <begin position="229"/>
        <end position="249"/>
    </location>
</feature>
<dbReference type="PANTHER" id="PTHR42718">
    <property type="entry name" value="MAJOR FACILITATOR SUPERFAMILY MULTIDRUG TRANSPORTER MFSC"/>
    <property type="match status" value="1"/>
</dbReference>
<gene>
    <name evidence="10" type="ORF">HHO37_01595</name>
</gene>
<dbReference type="NCBIfam" id="TIGR00711">
    <property type="entry name" value="efflux_EmrB"/>
    <property type="match status" value="1"/>
</dbReference>
<keyword evidence="5 8" id="KW-0812">Transmembrane</keyword>
<proteinExistence type="inferred from homology"/>
<dbReference type="InterPro" id="IPR004638">
    <property type="entry name" value="EmrB-like"/>
</dbReference>
<feature type="transmembrane region" description="Helical" evidence="8">
    <location>
        <begin position="395"/>
        <end position="416"/>
    </location>
</feature>
<dbReference type="SUPFAM" id="SSF103473">
    <property type="entry name" value="MFS general substrate transporter"/>
    <property type="match status" value="1"/>
</dbReference>
<keyword evidence="6 8" id="KW-1133">Transmembrane helix</keyword>
<protein>
    <submittedName>
        <fullName evidence="10">Multidrug efflux MFS transporter</fullName>
    </submittedName>
</protein>
<dbReference type="AlphaFoldDB" id="A0A7X9LC04"/>
<evidence type="ECO:0000256" key="2">
    <source>
        <dbReference type="ARBA" id="ARBA00008537"/>
    </source>
</evidence>
<dbReference type="Gene3D" id="1.20.1250.20">
    <property type="entry name" value="MFS general substrate transporter like domains"/>
    <property type="match status" value="1"/>
</dbReference>
<sequence length="454" mass="49866">MTLNHHTETVSPKTQLSIVATALLGFSGILSETSMNVTFTKLMSVFHLPLSSLQWITTVYLLAVAISMTLSATLQQNVKERHQFNIAVLLFLLGTLTCIASKNFTVMIAGRALQGAGTGIAMPLMFNLIIERIPISKIGTYMGIGGLIMGLAPAFGPTYGGFMIAHFSWQWIFLLTLPIPVIAFFISHFALENSVKNQKRPFDLISFLLLAVTLSFFLILISGLESGSVNWLALLIFILACVLFVLRTLKSETPFLDIRILKQLPVILGLIPFFIYQFSNLASNFLIPNFLVQVEHVSTTAAGFVLLPGTLLGGLLAPLFGKLYDIKGPKLSLYTGNTLFAVSLFIFALWADSLTVMLMSLIYIIFTFGRNMSFNNTMAVAISQLPKNKTADATAIFQMMQQFAGALGTALSSVVLQLAPNMTAGVKTIFWGLFILVLFIFMCFKMLFASLKKN</sequence>
<dbReference type="InterPro" id="IPR011701">
    <property type="entry name" value="MFS"/>
</dbReference>
<evidence type="ECO:0000256" key="4">
    <source>
        <dbReference type="ARBA" id="ARBA00022475"/>
    </source>
</evidence>
<evidence type="ECO:0000256" key="3">
    <source>
        <dbReference type="ARBA" id="ARBA00022448"/>
    </source>
</evidence>
<comment type="caution">
    <text evidence="10">The sequence shown here is derived from an EMBL/GenBank/DDBJ whole genome shotgun (WGS) entry which is preliminary data.</text>
</comment>
<feature type="transmembrane region" description="Helical" evidence="8">
    <location>
        <begin position="86"/>
        <end position="106"/>
    </location>
</feature>
<feature type="transmembrane region" description="Helical" evidence="8">
    <location>
        <begin position="171"/>
        <end position="191"/>
    </location>
</feature>
<dbReference type="PROSITE" id="PS50850">
    <property type="entry name" value="MFS"/>
    <property type="match status" value="1"/>
</dbReference>
<dbReference type="Gene3D" id="1.20.1720.10">
    <property type="entry name" value="Multidrug resistance protein D"/>
    <property type="match status" value="1"/>
</dbReference>
<feature type="domain" description="Major facilitator superfamily (MFS) profile" evidence="9">
    <location>
        <begin position="17"/>
        <end position="452"/>
    </location>
</feature>
<keyword evidence="7 8" id="KW-0472">Membrane</keyword>
<evidence type="ECO:0000256" key="5">
    <source>
        <dbReference type="ARBA" id="ARBA00022692"/>
    </source>
</evidence>
<feature type="transmembrane region" description="Helical" evidence="8">
    <location>
        <begin position="299"/>
        <end position="319"/>
    </location>
</feature>
<organism evidence="10 11">
    <name type="scientific">Streptococcus ratti</name>
    <dbReference type="NCBI Taxonomy" id="1341"/>
    <lineage>
        <taxon>Bacteria</taxon>
        <taxon>Bacillati</taxon>
        <taxon>Bacillota</taxon>
        <taxon>Bacilli</taxon>
        <taxon>Lactobacillales</taxon>
        <taxon>Streptococcaceae</taxon>
        <taxon>Streptococcus</taxon>
    </lineage>
</organism>
<feature type="transmembrane region" description="Helical" evidence="8">
    <location>
        <begin position="261"/>
        <end position="279"/>
    </location>
</feature>